<dbReference type="Gene3D" id="3.90.1150.10">
    <property type="entry name" value="Aspartate Aminotransferase, domain 1"/>
    <property type="match status" value="1"/>
</dbReference>
<dbReference type="Gene3D" id="3.40.640.10">
    <property type="entry name" value="Type I PLP-dependent aspartate aminotransferase-like (Major domain)"/>
    <property type="match status" value="1"/>
</dbReference>
<dbReference type="PANTHER" id="PTHR43797:SF2">
    <property type="entry name" value="HOMOCYSTEINE_CYSTEINE SYNTHASE"/>
    <property type="match status" value="1"/>
</dbReference>
<accession>A0A5A9XJD0</accession>
<dbReference type="CDD" id="cd00614">
    <property type="entry name" value="CGS_like"/>
    <property type="match status" value="1"/>
</dbReference>
<evidence type="ECO:0000256" key="3">
    <source>
        <dbReference type="ARBA" id="ARBA00022679"/>
    </source>
</evidence>
<dbReference type="GO" id="GO:0030170">
    <property type="term" value="F:pyridoxal phosphate binding"/>
    <property type="evidence" value="ECO:0007669"/>
    <property type="project" value="InterPro"/>
</dbReference>
<dbReference type="GO" id="GO:0019346">
    <property type="term" value="P:transsulfuration"/>
    <property type="evidence" value="ECO:0007669"/>
    <property type="project" value="InterPro"/>
</dbReference>
<dbReference type="PANTHER" id="PTHR43797">
    <property type="entry name" value="HOMOCYSTEINE/CYSTEINE SYNTHASE"/>
    <property type="match status" value="1"/>
</dbReference>
<dbReference type="PIRSF" id="PIRSF001434">
    <property type="entry name" value="CGS"/>
    <property type="match status" value="1"/>
</dbReference>
<evidence type="ECO:0000313" key="7">
    <source>
        <dbReference type="EMBL" id="KAA0893282.1"/>
    </source>
</evidence>
<evidence type="ECO:0000256" key="5">
    <source>
        <dbReference type="PIRSR" id="PIRSR001434-2"/>
    </source>
</evidence>
<comment type="similarity">
    <text evidence="2 6">Belongs to the trans-sulfuration enzymes family.</text>
</comment>
<proteinExistence type="inferred from homology"/>
<evidence type="ECO:0000256" key="1">
    <source>
        <dbReference type="ARBA" id="ARBA00001933"/>
    </source>
</evidence>
<dbReference type="Pfam" id="PF01053">
    <property type="entry name" value="Cys_Met_Meta_PP"/>
    <property type="match status" value="1"/>
</dbReference>
<evidence type="ECO:0000256" key="6">
    <source>
        <dbReference type="RuleBase" id="RU362118"/>
    </source>
</evidence>
<keyword evidence="3 7" id="KW-0808">Transferase</keyword>
<feature type="modified residue" description="N6-(pyridoxal phosphate)lysine" evidence="5">
    <location>
        <position position="207"/>
    </location>
</feature>
<dbReference type="GO" id="GO:0005737">
    <property type="term" value="C:cytoplasm"/>
    <property type="evidence" value="ECO:0007669"/>
    <property type="project" value="TreeGrafter"/>
</dbReference>
<name>A0A5A9XJD0_9BACT</name>
<comment type="caution">
    <text evidence="7">The sequence shown here is derived from an EMBL/GenBank/DDBJ whole genome shotgun (WGS) entry which is preliminary data.</text>
</comment>
<dbReference type="GO" id="GO:0071269">
    <property type="term" value="P:L-homocysteine biosynthetic process"/>
    <property type="evidence" value="ECO:0007669"/>
    <property type="project" value="TreeGrafter"/>
</dbReference>
<dbReference type="SUPFAM" id="SSF53383">
    <property type="entry name" value="PLP-dependent transferases"/>
    <property type="match status" value="1"/>
</dbReference>
<dbReference type="InterPro" id="IPR015422">
    <property type="entry name" value="PyrdxlP-dep_Trfase_small"/>
</dbReference>
<evidence type="ECO:0000256" key="4">
    <source>
        <dbReference type="ARBA" id="ARBA00022898"/>
    </source>
</evidence>
<organism evidence="7 8">
    <name type="scientific">Oryzomonas rubra</name>
    <dbReference type="NCBI Taxonomy" id="2509454"/>
    <lineage>
        <taxon>Bacteria</taxon>
        <taxon>Pseudomonadati</taxon>
        <taxon>Thermodesulfobacteriota</taxon>
        <taxon>Desulfuromonadia</taxon>
        <taxon>Geobacterales</taxon>
        <taxon>Geobacteraceae</taxon>
        <taxon>Oryzomonas</taxon>
    </lineage>
</organism>
<dbReference type="OrthoDB" id="9805807at2"/>
<dbReference type="GO" id="GO:0004124">
    <property type="term" value="F:cysteine synthase activity"/>
    <property type="evidence" value="ECO:0007669"/>
    <property type="project" value="TreeGrafter"/>
</dbReference>
<evidence type="ECO:0000256" key="2">
    <source>
        <dbReference type="ARBA" id="ARBA00009077"/>
    </source>
</evidence>
<dbReference type="AlphaFoldDB" id="A0A5A9XJD0"/>
<comment type="cofactor">
    <cofactor evidence="1 6">
        <name>pyridoxal 5'-phosphate</name>
        <dbReference type="ChEBI" id="CHEBI:597326"/>
    </cofactor>
</comment>
<dbReference type="InterPro" id="IPR000277">
    <property type="entry name" value="Cys/Met-Metab_PyrdxlP-dep_enz"/>
</dbReference>
<evidence type="ECO:0000313" key="8">
    <source>
        <dbReference type="Proteomes" id="UP000324298"/>
    </source>
</evidence>
<dbReference type="EMBL" id="SRSD01000003">
    <property type="protein sequence ID" value="KAA0893282.1"/>
    <property type="molecule type" value="Genomic_DNA"/>
</dbReference>
<dbReference type="RefSeq" id="WP_149306599.1">
    <property type="nucleotide sequence ID" value="NZ_SRSD01000003.1"/>
</dbReference>
<dbReference type="GO" id="GO:0003961">
    <property type="term" value="F:O-acetylhomoserine aminocarboxypropyltransferase activity"/>
    <property type="evidence" value="ECO:0007669"/>
    <property type="project" value="TreeGrafter"/>
</dbReference>
<dbReference type="FunFam" id="3.40.640.10:FF:000046">
    <property type="entry name" value="Cystathionine gamma-lyase"/>
    <property type="match status" value="1"/>
</dbReference>
<dbReference type="GO" id="GO:0006535">
    <property type="term" value="P:cysteine biosynthetic process from serine"/>
    <property type="evidence" value="ECO:0007669"/>
    <property type="project" value="TreeGrafter"/>
</dbReference>
<dbReference type="InterPro" id="IPR015424">
    <property type="entry name" value="PyrdxlP-dep_Trfase"/>
</dbReference>
<dbReference type="Proteomes" id="UP000324298">
    <property type="component" value="Unassembled WGS sequence"/>
</dbReference>
<keyword evidence="4 5" id="KW-0663">Pyridoxal phosphate</keyword>
<keyword evidence="8" id="KW-1185">Reference proteome</keyword>
<reference evidence="7 8" key="1">
    <citation type="submission" date="2019-04" db="EMBL/GenBank/DDBJ databases">
        <title>Geobacter ruber sp. nov., ferric-reducing bacteria isolated from paddy soil.</title>
        <authorList>
            <person name="Xu Z."/>
            <person name="Masuda Y."/>
            <person name="Itoh H."/>
            <person name="Senoo K."/>
        </authorList>
    </citation>
    <scope>NUCLEOTIDE SEQUENCE [LARGE SCALE GENOMIC DNA]</scope>
    <source>
        <strain evidence="7 8">Red88</strain>
    </source>
</reference>
<protein>
    <submittedName>
        <fullName evidence="7">O-acetylhomoserine aminocarboxypropyltransferase/cysteine synthase</fullName>
    </submittedName>
</protein>
<dbReference type="InterPro" id="IPR006235">
    <property type="entry name" value="OAc-hSer/O-AcSer_sulfhydrylase"/>
</dbReference>
<gene>
    <name evidence="7" type="ORF">ET418_05560</name>
</gene>
<dbReference type="InterPro" id="IPR015421">
    <property type="entry name" value="PyrdxlP-dep_Trfase_major"/>
</dbReference>
<sequence>METPLRFDSLLVHGGLEPGPAGATSVPIVQSSAFAYETADALEDVFRGRAAGQVYTRLGNPTTEALERRLALLEGGGTAIATASGMAAITTTVMTILRAGDEILASSSLFGGTFSLFRDTLSNFGITARFVDPLDLESVRAAINDRTRLLFVETVGNPKLDVPDLPRLAEIAHQAGLPLIVDATVTTPYLADGAKLGADIVIHSTSKYINGSGTSIGGVIIDRGVFNWNTARFPHFEPFHKKYRQFAFTARARKLVHKDVGACAAPFNSFLLTEGIQTLALRMERHCSNALALARFLAQHPKVAWVNYPGLEDAPGHGVATRLYGGRYGGLLTFGTGSKETAFRVINALRMAKNLANIGDAKTLVIHPASTICADYPLEDKALMGVCEDLVRVSVGIEASQDIIDDFNQALDAI</sequence>